<dbReference type="PROSITE" id="PS51375">
    <property type="entry name" value="PPR"/>
    <property type="match status" value="2"/>
</dbReference>
<keyword evidence="2" id="KW-0677">Repeat</keyword>
<dbReference type="Proteomes" id="UP000053259">
    <property type="component" value="Unassembled WGS sequence"/>
</dbReference>
<reference evidence="7 8" key="1">
    <citation type="submission" date="2015-01" db="EMBL/GenBank/DDBJ databases">
        <title>The Genome Sequence of Ochroconis gallopava CBS43764.</title>
        <authorList>
            <consortium name="The Broad Institute Genomics Platform"/>
            <person name="Cuomo C."/>
            <person name="de Hoog S."/>
            <person name="Gorbushina A."/>
            <person name="Stielow B."/>
            <person name="Teixiera M."/>
            <person name="Abouelleil A."/>
            <person name="Chapman S.B."/>
            <person name="Priest M."/>
            <person name="Young S.K."/>
            <person name="Wortman J."/>
            <person name="Nusbaum C."/>
            <person name="Birren B."/>
        </authorList>
    </citation>
    <scope>NUCLEOTIDE SEQUENCE [LARGE SCALE GENOMIC DNA]</scope>
    <source>
        <strain evidence="7 8">CBS 43764</strain>
    </source>
</reference>
<dbReference type="STRING" id="253628.A0A0D1Y173"/>
<evidence type="ECO:0000256" key="5">
    <source>
        <dbReference type="PROSITE-ProRule" id="PRU00708"/>
    </source>
</evidence>
<evidence type="ECO:0000313" key="8">
    <source>
        <dbReference type="Proteomes" id="UP000053259"/>
    </source>
</evidence>
<accession>A0A0D1Y173</accession>
<evidence type="ECO:0000256" key="1">
    <source>
        <dbReference type="ARBA" id="ARBA00006192"/>
    </source>
</evidence>
<dbReference type="OrthoDB" id="747253at2759"/>
<feature type="repeat" description="PPR" evidence="5">
    <location>
        <begin position="169"/>
        <end position="204"/>
    </location>
</feature>
<gene>
    <name evidence="7" type="ORF">PV09_00751</name>
</gene>
<dbReference type="Gene3D" id="1.25.40.10">
    <property type="entry name" value="Tetratricopeptide repeat domain"/>
    <property type="match status" value="3"/>
</dbReference>
<evidence type="ECO:0000256" key="2">
    <source>
        <dbReference type="ARBA" id="ARBA00022737"/>
    </source>
</evidence>
<dbReference type="GeneID" id="27308724"/>
<feature type="domain" description="Pentatricopeptide repeat-containing protein-mitochondrial" evidence="6">
    <location>
        <begin position="348"/>
        <end position="479"/>
    </location>
</feature>
<dbReference type="PANTHER" id="PTHR47447">
    <property type="entry name" value="OS03G0856100 PROTEIN"/>
    <property type="match status" value="1"/>
</dbReference>
<evidence type="ECO:0000259" key="6">
    <source>
        <dbReference type="Pfam" id="PF23276"/>
    </source>
</evidence>
<name>A0A0D1Y173_9PEZI</name>
<comment type="function">
    <text evidence="3">Regulates mitochondrial small subunit maturation by controlling 15S rRNA 5'-end processing. Localizes to the 5' precursor of the 15S rRNA in a position that is subsequently occupied by mS47 in the mature yeast mtSSU. Uses structure and sequence-specific RNA recognition, binding to a single-stranded region of the precursor and specifically recognizing bases -6 to -1. The exchange of Ccm1 for mS47 is coupled to the irreversible removal of precursor rRNA that is accompanied by conformational changes of the mitoribosomal proteins uS5m and mS26. These conformational changes signal completion of 5'-end rRNA processing through protection of the mature 5'-end of the 15S rRNA and stabilization of mS47. The removal of the 5' precursor together with the dissociation of Ccm1 may be catalyzed by the 5'-3' exoribonuclease Pet127. Involved in the specific removal of group I introns in mitochondrial encoded transcripts.</text>
</comment>
<evidence type="ECO:0000313" key="7">
    <source>
        <dbReference type="EMBL" id="KIW08821.1"/>
    </source>
</evidence>
<dbReference type="InParanoid" id="A0A0D1Y173"/>
<dbReference type="InterPro" id="IPR011990">
    <property type="entry name" value="TPR-like_helical_dom_sf"/>
</dbReference>
<dbReference type="AlphaFoldDB" id="A0A0D1Y173"/>
<proteinExistence type="inferred from homology"/>
<dbReference type="PANTHER" id="PTHR47447:SF17">
    <property type="entry name" value="OS12G0638900 PROTEIN"/>
    <property type="match status" value="1"/>
</dbReference>
<feature type="repeat" description="PPR" evidence="5">
    <location>
        <begin position="524"/>
        <end position="558"/>
    </location>
</feature>
<dbReference type="InterPro" id="IPR057027">
    <property type="entry name" value="TPR_mt"/>
</dbReference>
<comment type="similarity">
    <text evidence="1">Belongs to the CCM1 family.</text>
</comment>
<sequence length="629" mass="72237">MSHARPVTRLVTESLQSLPWTRSSITLGRPYRVQYRFRPFSSHVRYLHRFALADGQREYELLEQQQQAQLTRPFAPWEAFEGDGFDDGKSVANKPANVKRNTLALAEDTALQLNYDVHVAVEEAKIQGRTASELYDILRIAAGEGSVPSIFKVQACINVLIKEHGEQPNLRLYSALILAQCRADGSVAVVERLLDEMSRDGFELDIGACHDVLKVLSVHPDYLLRSKILLYMRNRWFQLSYSGWHDVAASLIREGSLEIAMDYMDDMRREGIRILGWLYDMMIYALAEREEMDEVLRLLRQRVTDGDLNISPTLWYYLLDVSSRVLHYDLASYIWKSRVKTHHLNPPSGTCANLMNLAARNGDPELAQDVFEFLGKRDTVFEPQHYEMIIEAYVNVNMPENGFYVLSAMQEANVLPSEGTTRRLLVWLRAHPERTQHMYNVLCDIKEKGGPIPVAAMNVLIEAAVHHRKLDQAIDLYKAIPEMCMGSANLATFNALLKLCRQLQRKDLALTLASEMVALRVMPDAMTYDRMMLVCLIGEDYEDGLRYYMEMRAKRFEPRFGSALMLVKTLTKWGDKRVYGVLEDLAVMDLPLRVNELRRWVKENFGKKEHVKLISYKGDDEANVKMDGQ</sequence>
<dbReference type="RefSeq" id="XP_016218690.1">
    <property type="nucleotide sequence ID" value="XM_016353537.1"/>
</dbReference>
<evidence type="ECO:0000256" key="3">
    <source>
        <dbReference type="ARBA" id="ARBA00044493"/>
    </source>
</evidence>
<organism evidence="7 8">
    <name type="scientific">Verruconis gallopava</name>
    <dbReference type="NCBI Taxonomy" id="253628"/>
    <lineage>
        <taxon>Eukaryota</taxon>
        <taxon>Fungi</taxon>
        <taxon>Dikarya</taxon>
        <taxon>Ascomycota</taxon>
        <taxon>Pezizomycotina</taxon>
        <taxon>Dothideomycetes</taxon>
        <taxon>Pleosporomycetidae</taxon>
        <taxon>Venturiales</taxon>
        <taxon>Sympoventuriaceae</taxon>
        <taxon>Verruconis</taxon>
    </lineage>
</organism>
<evidence type="ECO:0000256" key="4">
    <source>
        <dbReference type="ARBA" id="ARBA00044511"/>
    </source>
</evidence>
<dbReference type="Pfam" id="PF23276">
    <property type="entry name" value="TPR_24"/>
    <property type="match status" value="1"/>
</dbReference>
<comment type="subunit">
    <text evidence="4">Binds to mitochondrial small subunit 15S rRNA.</text>
</comment>
<dbReference type="EMBL" id="KN847530">
    <property type="protein sequence ID" value="KIW08821.1"/>
    <property type="molecule type" value="Genomic_DNA"/>
</dbReference>
<dbReference type="InterPro" id="IPR002885">
    <property type="entry name" value="PPR_rpt"/>
</dbReference>
<keyword evidence="8" id="KW-1185">Reference proteome</keyword>
<dbReference type="HOGENOM" id="CLU_008514_1_0_1"/>
<dbReference type="VEuPathDB" id="FungiDB:PV09_00751"/>
<protein>
    <recommendedName>
        <fullName evidence="6">Pentatricopeptide repeat-containing protein-mitochondrial domain-containing protein</fullName>
    </recommendedName>
</protein>